<evidence type="ECO:0000256" key="1">
    <source>
        <dbReference type="SAM" id="MobiDB-lite"/>
    </source>
</evidence>
<feature type="region of interest" description="Disordered" evidence="1">
    <location>
        <begin position="357"/>
        <end position="388"/>
    </location>
</feature>
<keyword evidence="2" id="KW-1133">Transmembrane helix</keyword>
<dbReference type="Proteomes" id="UP000053815">
    <property type="component" value="Unassembled WGS sequence"/>
</dbReference>
<feature type="transmembrane region" description="Helical" evidence="2">
    <location>
        <begin position="189"/>
        <end position="211"/>
    </location>
</feature>
<dbReference type="STRING" id="91626.A0A0C9M3X1"/>
<feature type="transmembrane region" description="Helical" evidence="2">
    <location>
        <begin position="232"/>
        <end position="250"/>
    </location>
</feature>
<dbReference type="AlphaFoldDB" id="A0A0C9M3X1"/>
<feature type="transmembrane region" description="Helical" evidence="2">
    <location>
        <begin position="149"/>
        <end position="169"/>
    </location>
</feature>
<gene>
    <name evidence="3" type="ORF">MAM1_0003d00289</name>
</gene>
<keyword evidence="2" id="KW-0472">Membrane</keyword>
<feature type="transmembrane region" description="Helical" evidence="2">
    <location>
        <begin position="295"/>
        <end position="315"/>
    </location>
</feature>
<protein>
    <submittedName>
        <fullName evidence="3">Uncharacterized protein</fullName>
    </submittedName>
</protein>
<organism evidence="3">
    <name type="scientific">Mucor ambiguus</name>
    <dbReference type="NCBI Taxonomy" id="91626"/>
    <lineage>
        <taxon>Eukaryota</taxon>
        <taxon>Fungi</taxon>
        <taxon>Fungi incertae sedis</taxon>
        <taxon>Mucoromycota</taxon>
        <taxon>Mucoromycotina</taxon>
        <taxon>Mucoromycetes</taxon>
        <taxon>Mucorales</taxon>
        <taxon>Mucorineae</taxon>
        <taxon>Mucoraceae</taxon>
        <taxon>Mucor</taxon>
    </lineage>
</organism>
<feature type="compositionally biased region" description="Basic and acidic residues" evidence="1">
    <location>
        <begin position="372"/>
        <end position="388"/>
    </location>
</feature>
<dbReference type="GO" id="GO:0005794">
    <property type="term" value="C:Golgi apparatus"/>
    <property type="evidence" value="ECO:0007669"/>
    <property type="project" value="TreeGrafter"/>
</dbReference>
<proteinExistence type="predicted"/>
<reference evidence="3" key="1">
    <citation type="submission" date="2014-09" db="EMBL/GenBank/DDBJ databases">
        <title>Draft genome sequence of an oleaginous Mucoromycotina fungus Mucor ambiguus NBRC6742.</title>
        <authorList>
            <person name="Takeda I."/>
            <person name="Yamane N."/>
            <person name="Morita T."/>
            <person name="Tamano K."/>
            <person name="Machida M."/>
            <person name="Baker S."/>
            <person name="Koike H."/>
        </authorList>
    </citation>
    <scope>NUCLEOTIDE SEQUENCE</scope>
    <source>
        <strain evidence="3">NBRC 6742</strain>
    </source>
</reference>
<name>A0A0C9M3X1_9FUNG</name>
<evidence type="ECO:0000313" key="4">
    <source>
        <dbReference type="Proteomes" id="UP000053815"/>
    </source>
</evidence>
<accession>A0A0C9M3X1</accession>
<dbReference type="EMBL" id="DF836292">
    <property type="protein sequence ID" value="GAN00864.1"/>
    <property type="molecule type" value="Genomic_DNA"/>
</dbReference>
<feature type="transmembrane region" description="Helical" evidence="2">
    <location>
        <begin position="15"/>
        <end position="40"/>
    </location>
</feature>
<sequence>MVIRENPIFKTKESIFTISVVTFEAILICILEGIVIMNHLGLVGNCNPDSAGIGVSESDLIYHSLFIIAQVFQVVLCADALYQRNTELTKPINNLKLVYAGIQLEQHVILEDAVCGNEDFWKPVNGRWEANLYGMDAAKDFYRSIMRPIEYTIIAMIPFFFVVLAFFGWKLRKQFAWDNYRNFSADMRIRNALIMTSLLLTLLKLDFFFVFSFAAQLIPSQKLGYDNTITETVLVFVLGGLGLSLALIAVYRENKYAMMAFIIGGLASIGYFVYRIVKIAQPRPADADPYAHTRQFLIFTTVVAAALILLTVVVACKCFINVNNNVLIFKDKTLPKNKVYGNEQTAIDHESVDDYEMSGNPANASKTLLETDSTKPKPVHDEHMWSIE</sequence>
<dbReference type="OrthoDB" id="2448307at2759"/>
<dbReference type="PANTHER" id="PTHR34391">
    <property type="entry name" value="UPF0658 GOLGI APPARATUS MEMBRANE PROTEIN C1952.10C-RELATED"/>
    <property type="match status" value="1"/>
</dbReference>
<dbReference type="PANTHER" id="PTHR34391:SF1">
    <property type="entry name" value="UPF0658 GOLGI APPARATUS MEMBRANE PROTEIN C1952.10C-RELATED"/>
    <property type="match status" value="1"/>
</dbReference>
<feature type="compositionally biased region" description="Polar residues" evidence="1">
    <location>
        <begin position="360"/>
        <end position="371"/>
    </location>
</feature>
<feature type="transmembrane region" description="Helical" evidence="2">
    <location>
        <begin position="256"/>
        <end position="274"/>
    </location>
</feature>
<keyword evidence="4" id="KW-1185">Reference proteome</keyword>
<evidence type="ECO:0000256" key="2">
    <source>
        <dbReference type="SAM" id="Phobius"/>
    </source>
</evidence>
<dbReference type="InterPro" id="IPR040410">
    <property type="entry name" value="UPF0658_Golgi"/>
</dbReference>
<evidence type="ECO:0000313" key="3">
    <source>
        <dbReference type="EMBL" id="GAN00864.1"/>
    </source>
</evidence>
<keyword evidence="2" id="KW-0812">Transmembrane</keyword>